<accession>A0A0S6W3I6</accession>
<name>A0A0S6W3I6_9BACT</name>
<evidence type="ECO:0000313" key="1">
    <source>
        <dbReference type="EMBL" id="GAK52884.1"/>
    </source>
</evidence>
<dbReference type="Proteomes" id="UP000030700">
    <property type="component" value="Unassembled WGS sequence"/>
</dbReference>
<sequence>MVINEKMILPVFRKLVEYKPKLAMLLPEDDDEEPEFRQLGAEIISSFPWPLGVELRRLFSVGLHEQNRGRLDQILKTVERMVQFLSFILLVQVMEERHSRELTLPNDLTANFASRFGAPALGTYVWLIQSLGAVLEDNQIAPFVEEMEIVFSKKFARKLQPWLPIRNEIAHYLVNLSDADIEARCYEYQETLTDMLLDLCFLSKYPLITITDIHVNKRKRKPITYDHDITVLNNITSDFAGKRREYATCSDNRSVLFVKTLKDAPADYLNLSPFIVDTHTEILDTPEKIKNLRKDIFLYSKREHGVIHYVGTEAREKCDLRSLSYYDVLAEELHEYFAYFGGGTTE</sequence>
<dbReference type="STRING" id="1499966.U14_04141"/>
<dbReference type="EMBL" id="DF820459">
    <property type="protein sequence ID" value="GAK52884.1"/>
    <property type="molecule type" value="Genomic_DNA"/>
</dbReference>
<reference evidence="1 2" key="1">
    <citation type="journal article" date="2015" name="PeerJ">
        <title>First genomic representation of candidate bacterial phylum KSB3 points to enhanced environmental sensing as a trigger of wastewater bulking.</title>
        <authorList>
            <person name="Sekiguchi Y."/>
            <person name="Ohashi A."/>
            <person name="Parks D.H."/>
            <person name="Yamauchi T."/>
            <person name="Tyson G.W."/>
            <person name="Hugenholtz P."/>
        </authorList>
    </citation>
    <scope>NUCLEOTIDE SEQUENCE [LARGE SCALE GENOMIC DNA]</scope>
</reference>
<protein>
    <submittedName>
        <fullName evidence="1">Uncharacterized protein</fullName>
    </submittedName>
</protein>
<gene>
    <name evidence="1" type="ORF">U14_04141</name>
</gene>
<keyword evidence="2" id="KW-1185">Reference proteome</keyword>
<dbReference type="HOGENOM" id="CLU_800913_0_0_0"/>
<evidence type="ECO:0000313" key="2">
    <source>
        <dbReference type="Proteomes" id="UP000030700"/>
    </source>
</evidence>
<dbReference type="AlphaFoldDB" id="A0A0S6W3I6"/>
<proteinExistence type="predicted"/>
<organism evidence="1 2">
    <name type="scientific">Candidatus Moduliflexus flocculans</name>
    <dbReference type="NCBI Taxonomy" id="1499966"/>
    <lineage>
        <taxon>Bacteria</taxon>
        <taxon>Candidatus Moduliflexota</taxon>
        <taxon>Candidatus Moduliflexia</taxon>
        <taxon>Candidatus Moduliflexales</taxon>
        <taxon>Candidatus Moduliflexaceae</taxon>
    </lineage>
</organism>